<organism evidence="2 3">
    <name type="scientific">Kineococcus mangrovi</name>
    <dbReference type="NCBI Taxonomy" id="1660183"/>
    <lineage>
        <taxon>Bacteria</taxon>
        <taxon>Bacillati</taxon>
        <taxon>Actinomycetota</taxon>
        <taxon>Actinomycetes</taxon>
        <taxon>Kineosporiales</taxon>
        <taxon>Kineosporiaceae</taxon>
        <taxon>Kineococcus</taxon>
    </lineage>
</organism>
<feature type="transmembrane region" description="Helical" evidence="1">
    <location>
        <begin position="168"/>
        <end position="188"/>
    </location>
</feature>
<keyword evidence="3" id="KW-1185">Reference proteome</keyword>
<evidence type="ECO:0000256" key="1">
    <source>
        <dbReference type="SAM" id="Phobius"/>
    </source>
</evidence>
<keyword evidence="1" id="KW-0812">Transmembrane</keyword>
<reference evidence="2 3" key="1">
    <citation type="submission" date="2024-07" db="EMBL/GenBank/DDBJ databases">
        <authorList>
            <person name="Thanompreechachai J."/>
            <person name="Duangmal K."/>
        </authorList>
    </citation>
    <scope>NUCLEOTIDE SEQUENCE [LARGE SCALE GENOMIC DNA]</scope>
    <source>
        <strain evidence="2 3">TBRC 1896</strain>
    </source>
</reference>
<feature type="transmembrane region" description="Helical" evidence="1">
    <location>
        <begin position="21"/>
        <end position="43"/>
    </location>
</feature>
<dbReference type="EMBL" id="JBGGTQ010000002">
    <property type="protein sequence ID" value="MEZ0491781.1"/>
    <property type="molecule type" value="Genomic_DNA"/>
</dbReference>
<dbReference type="Proteomes" id="UP001566476">
    <property type="component" value="Unassembled WGS sequence"/>
</dbReference>
<evidence type="ECO:0000313" key="3">
    <source>
        <dbReference type="Proteomes" id="UP001566476"/>
    </source>
</evidence>
<keyword evidence="1" id="KW-1133">Transmembrane helix</keyword>
<proteinExistence type="predicted"/>
<protein>
    <recommendedName>
        <fullName evidence="4">PH (Pleckstrin Homology) domain-containing protein</fullName>
    </recommendedName>
</protein>
<evidence type="ECO:0000313" key="2">
    <source>
        <dbReference type="EMBL" id="MEZ0491781.1"/>
    </source>
</evidence>
<name>A0ABV4HZC8_9ACTN</name>
<sequence>MGSRRPGGDATQVLRNRANQISGWVLWVMLTGLWCLNDPMGLAPSHPPTATRGEAVLVSVCFAAASVLAVLVFSVPYVKVGSNRVLVQNPLSCHVLSRGLIVAVREGVMWPVLVLADGRRIWLVAAEQSALMRMRGVAVFDERHLQPSGSAGVVSAPLERARVWSVPVPARVVAGVWGGLVVLGLLFGRFV</sequence>
<keyword evidence="1" id="KW-0472">Membrane</keyword>
<gene>
    <name evidence="2" type="ORF">AB2L28_05965</name>
</gene>
<feature type="transmembrane region" description="Helical" evidence="1">
    <location>
        <begin position="55"/>
        <end position="78"/>
    </location>
</feature>
<evidence type="ECO:0008006" key="4">
    <source>
        <dbReference type="Google" id="ProtNLM"/>
    </source>
</evidence>
<accession>A0ABV4HZC8</accession>
<dbReference type="RefSeq" id="WP_370717809.1">
    <property type="nucleotide sequence ID" value="NZ_JBGGTQ010000002.1"/>
</dbReference>
<comment type="caution">
    <text evidence="2">The sequence shown here is derived from an EMBL/GenBank/DDBJ whole genome shotgun (WGS) entry which is preliminary data.</text>
</comment>